<dbReference type="STRING" id="94130.A0A2Z6QD91"/>
<organism evidence="2 3">
    <name type="scientific">Rhizophagus clarus</name>
    <dbReference type="NCBI Taxonomy" id="94130"/>
    <lineage>
        <taxon>Eukaryota</taxon>
        <taxon>Fungi</taxon>
        <taxon>Fungi incertae sedis</taxon>
        <taxon>Mucoromycota</taxon>
        <taxon>Glomeromycotina</taxon>
        <taxon>Glomeromycetes</taxon>
        <taxon>Glomerales</taxon>
        <taxon>Glomeraceae</taxon>
        <taxon>Rhizophagus</taxon>
    </lineage>
</organism>
<sequence length="147" mass="17882">MWTCSDNEQEIREIVEEAVEIEIKKKKSEKKTDELQIIQDILCPFVDILYDNSNILVKKTREWELLRGIFNNRFDLITKKIEERLIIRQLWETIYDHIKNKIWIKRCNRVNEIEKEKGITKLDKRKKPMDAVQNQNNNKKQKNQKKI</sequence>
<evidence type="ECO:0000313" key="2">
    <source>
        <dbReference type="EMBL" id="GBB88127.1"/>
    </source>
</evidence>
<evidence type="ECO:0000313" key="3">
    <source>
        <dbReference type="Proteomes" id="UP000247702"/>
    </source>
</evidence>
<gene>
    <name evidence="2" type="ORF">RclHR1_14650002</name>
</gene>
<dbReference type="Proteomes" id="UP000247702">
    <property type="component" value="Unassembled WGS sequence"/>
</dbReference>
<reference evidence="2 3" key="1">
    <citation type="submission" date="2017-11" db="EMBL/GenBank/DDBJ databases">
        <title>The genome of Rhizophagus clarus HR1 reveals common genetic basis of auxotrophy among arbuscular mycorrhizal fungi.</title>
        <authorList>
            <person name="Kobayashi Y."/>
        </authorList>
    </citation>
    <scope>NUCLEOTIDE SEQUENCE [LARGE SCALE GENOMIC DNA]</scope>
    <source>
        <strain evidence="2 3">HR1</strain>
    </source>
</reference>
<proteinExistence type="predicted"/>
<evidence type="ECO:0000256" key="1">
    <source>
        <dbReference type="SAM" id="MobiDB-lite"/>
    </source>
</evidence>
<feature type="region of interest" description="Disordered" evidence="1">
    <location>
        <begin position="121"/>
        <end position="147"/>
    </location>
</feature>
<protein>
    <submittedName>
        <fullName evidence="2">Uncharacterized protein</fullName>
    </submittedName>
</protein>
<dbReference type="EMBL" id="BEXD01000519">
    <property type="protein sequence ID" value="GBB88127.1"/>
    <property type="molecule type" value="Genomic_DNA"/>
</dbReference>
<accession>A0A2Z6QD91</accession>
<dbReference type="AlphaFoldDB" id="A0A2Z6QD91"/>
<comment type="caution">
    <text evidence="2">The sequence shown here is derived from an EMBL/GenBank/DDBJ whole genome shotgun (WGS) entry which is preliminary data.</text>
</comment>
<keyword evidence="3" id="KW-1185">Reference proteome</keyword>
<name>A0A2Z6QD91_9GLOM</name>